<proteinExistence type="predicted"/>
<protein>
    <submittedName>
        <fullName evidence="1">Uncharacterized protein</fullName>
    </submittedName>
</protein>
<dbReference type="RefSeq" id="WP_021683631.1">
    <property type="nucleotide sequence ID" value="NZ_KI260500.1"/>
</dbReference>
<dbReference type="STRING" id="411473.RUMCAL_02117"/>
<gene>
    <name evidence="1" type="ORF">RUMCAL_02117</name>
</gene>
<evidence type="ECO:0000313" key="2">
    <source>
        <dbReference type="Proteomes" id="UP000016662"/>
    </source>
</evidence>
<dbReference type="PROSITE" id="PS51257">
    <property type="entry name" value="PROKAR_LIPOPROTEIN"/>
    <property type="match status" value="1"/>
</dbReference>
<keyword evidence="2" id="KW-1185">Reference proteome</keyword>
<dbReference type="EMBL" id="AWVF01000262">
    <property type="protein sequence ID" value="ERJ93993.1"/>
    <property type="molecule type" value="Genomic_DNA"/>
</dbReference>
<dbReference type="HOGENOM" id="CLU_3047693_0_0_9"/>
<organism evidence="1 2">
    <name type="scientific">Ruminococcus callidus ATCC 27760</name>
    <dbReference type="NCBI Taxonomy" id="411473"/>
    <lineage>
        <taxon>Bacteria</taxon>
        <taxon>Bacillati</taxon>
        <taxon>Bacillota</taxon>
        <taxon>Clostridia</taxon>
        <taxon>Eubacteriales</taxon>
        <taxon>Oscillospiraceae</taxon>
        <taxon>Ruminococcus</taxon>
    </lineage>
</organism>
<dbReference type="AlphaFoldDB" id="U2M3T8"/>
<reference evidence="1 2" key="1">
    <citation type="submission" date="2013-07" db="EMBL/GenBank/DDBJ databases">
        <authorList>
            <person name="Weinstock G."/>
            <person name="Sodergren E."/>
            <person name="Wylie T."/>
            <person name="Fulton L."/>
            <person name="Fulton R."/>
            <person name="Fronick C."/>
            <person name="O'Laughlin M."/>
            <person name="Godfrey J."/>
            <person name="Miner T."/>
            <person name="Herter B."/>
            <person name="Appelbaum E."/>
            <person name="Cordes M."/>
            <person name="Lek S."/>
            <person name="Wollam A."/>
            <person name="Pepin K.H."/>
            <person name="Palsikar V.B."/>
            <person name="Mitreva M."/>
            <person name="Wilson R.K."/>
        </authorList>
    </citation>
    <scope>NUCLEOTIDE SEQUENCE [LARGE SCALE GENOMIC DNA]</scope>
    <source>
        <strain evidence="1 2">ATCC 27760</strain>
    </source>
</reference>
<accession>U2M3T8</accession>
<comment type="caution">
    <text evidence="1">The sequence shown here is derived from an EMBL/GenBank/DDBJ whole genome shotgun (WGS) entry which is preliminary data.</text>
</comment>
<dbReference type="Proteomes" id="UP000016662">
    <property type="component" value="Unassembled WGS sequence"/>
</dbReference>
<name>U2M3T8_9FIRM</name>
<sequence length="54" mass="6310">MVIGRDKKRNVFSNLHKKMYYIGVFTAGCDNFSEIRSFRMRPEPTGQYFAGTFP</sequence>
<evidence type="ECO:0000313" key="1">
    <source>
        <dbReference type="EMBL" id="ERJ93993.1"/>
    </source>
</evidence>